<proteinExistence type="predicted"/>
<evidence type="ECO:0000313" key="3">
    <source>
        <dbReference type="Proteomes" id="UP000436483"/>
    </source>
</evidence>
<sequence length="311" mass="35131">MTFHKPPVSQPSAAKLWPLTTRFVAAEEELSRSLGSKGPWMSGLYEFLRFGIKQGWACMFGGIMVVLLIATRLWYPAASPLERYDFLFVAAVLIQVILIAARLETLEEAKVILLFHAVGTAMEIFKTSVGSWVYPEASLLRIGGAPLFAGFMYAAVGSYLARVWRLFDFRFTHHPPVWASILLSVGIYINFFTHHYVTDLRLVLFAVTALLFGRTTVYFKVWRVHRRMPLLLGFVLVSLFIWFAENIGTVAGAWLYPHQMKEWSMVPFTKLGAWFLLMIISYVMIAALNGPEPFAQAKKSSAVARPDPVQV</sequence>
<organism evidence="2 3">
    <name type="scientific">Microvirga makkahensis</name>
    <dbReference type="NCBI Taxonomy" id="1128670"/>
    <lineage>
        <taxon>Bacteria</taxon>
        <taxon>Pseudomonadati</taxon>
        <taxon>Pseudomonadota</taxon>
        <taxon>Alphaproteobacteria</taxon>
        <taxon>Hyphomicrobiales</taxon>
        <taxon>Methylobacteriaceae</taxon>
        <taxon>Microvirga</taxon>
    </lineage>
</organism>
<keyword evidence="1" id="KW-0812">Transmembrane</keyword>
<feature type="transmembrane region" description="Helical" evidence="1">
    <location>
        <begin position="86"/>
        <end position="104"/>
    </location>
</feature>
<dbReference type="InterPro" id="IPR008535">
    <property type="entry name" value="DUF817"/>
</dbReference>
<keyword evidence="1" id="KW-1133">Transmembrane helix</keyword>
<name>A0A7X3MQM8_9HYPH</name>
<dbReference type="Pfam" id="PF05675">
    <property type="entry name" value="DUF817"/>
    <property type="match status" value="1"/>
</dbReference>
<feature type="transmembrane region" description="Helical" evidence="1">
    <location>
        <begin position="56"/>
        <end position="74"/>
    </location>
</feature>
<feature type="transmembrane region" description="Helical" evidence="1">
    <location>
        <begin position="176"/>
        <end position="196"/>
    </location>
</feature>
<evidence type="ECO:0000313" key="2">
    <source>
        <dbReference type="EMBL" id="MXQ11414.1"/>
    </source>
</evidence>
<comment type="caution">
    <text evidence="2">The sequence shown here is derived from an EMBL/GenBank/DDBJ whole genome shotgun (WGS) entry which is preliminary data.</text>
</comment>
<protein>
    <submittedName>
        <fullName evidence="2">DUF817 family protein</fullName>
    </submittedName>
</protein>
<keyword evidence="3" id="KW-1185">Reference proteome</keyword>
<feature type="transmembrane region" description="Helical" evidence="1">
    <location>
        <begin position="111"/>
        <end position="133"/>
    </location>
</feature>
<gene>
    <name evidence="2" type="ORF">GR328_08075</name>
</gene>
<dbReference type="EMBL" id="WURB01000004">
    <property type="protein sequence ID" value="MXQ11414.1"/>
    <property type="molecule type" value="Genomic_DNA"/>
</dbReference>
<reference evidence="2 3" key="2">
    <citation type="submission" date="2020-01" db="EMBL/GenBank/DDBJ databases">
        <title>Microvirga sp. nov., an arsenate reduction bacterium isolated from Tibet hotspring sediments.</title>
        <authorList>
            <person name="Xian W.-D."/>
            <person name="Li W.-J."/>
        </authorList>
    </citation>
    <scope>NUCLEOTIDE SEQUENCE [LARGE SCALE GENOMIC DNA]</scope>
    <source>
        <strain evidence="2 3">KCTC 23863</strain>
    </source>
</reference>
<feature type="transmembrane region" description="Helical" evidence="1">
    <location>
        <begin position="231"/>
        <end position="256"/>
    </location>
</feature>
<evidence type="ECO:0000256" key="1">
    <source>
        <dbReference type="SAM" id="Phobius"/>
    </source>
</evidence>
<accession>A0A7X3MQM8</accession>
<feature type="transmembrane region" description="Helical" evidence="1">
    <location>
        <begin position="145"/>
        <end position="164"/>
    </location>
</feature>
<dbReference type="Proteomes" id="UP000436483">
    <property type="component" value="Unassembled WGS sequence"/>
</dbReference>
<feature type="transmembrane region" description="Helical" evidence="1">
    <location>
        <begin position="202"/>
        <end position="219"/>
    </location>
</feature>
<dbReference type="RefSeq" id="WP_160884001.1">
    <property type="nucleotide sequence ID" value="NZ_WURB01000004.1"/>
</dbReference>
<keyword evidence="1" id="KW-0472">Membrane</keyword>
<dbReference type="PIRSF" id="PIRSF009141">
    <property type="entry name" value="UCP009141"/>
    <property type="match status" value="1"/>
</dbReference>
<dbReference type="OrthoDB" id="1550598at2"/>
<reference evidence="2 3" key="1">
    <citation type="submission" date="2019-12" db="EMBL/GenBank/DDBJ databases">
        <authorList>
            <person name="Yuan C.-G."/>
        </authorList>
    </citation>
    <scope>NUCLEOTIDE SEQUENCE [LARGE SCALE GENOMIC DNA]</scope>
    <source>
        <strain evidence="2 3">KCTC 23863</strain>
    </source>
</reference>
<dbReference type="AlphaFoldDB" id="A0A7X3MQM8"/>
<feature type="transmembrane region" description="Helical" evidence="1">
    <location>
        <begin position="271"/>
        <end position="290"/>
    </location>
</feature>